<organism evidence="1 2">
    <name type="scientific">Rheinheimera salexigens</name>
    <dbReference type="NCBI Taxonomy" id="1628148"/>
    <lineage>
        <taxon>Bacteria</taxon>
        <taxon>Pseudomonadati</taxon>
        <taxon>Pseudomonadota</taxon>
        <taxon>Gammaproteobacteria</taxon>
        <taxon>Chromatiales</taxon>
        <taxon>Chromatiaceae</taxon>
        <taxon>Rheinheimera</taxon>
    </lineage>
</organism>
<dbReference type="EMBL" id="MKEK01000001">
    <property type="protein sequence ID" value="OEY68766.1"/>
    <property type="molecule type" value="Genomic_DNA"/>
</dbReference>
<keyword evidence="2" id="KW-1185">Reference proteome</keyword>
<protein>
    <submittedName>
        <fullName evidence="1">Uncharacterized protein</fullName>
    </submittedName>
</protein>
<accession>A0A1E7Q3R5</accession>
<evidence type="ECO:0000313" key="2">
    <source>
        <dbReference type="Proteomes" id="UP000242258"/>
    </source>
</evidence>
<dbReference type="AlphaFoldDB" id="A0A1E7Q3R5"/>
<name>A0A1E7Q3R5_9GAMM</name>
<comment type="caution">
    <text evidence="1">The sequence shown here is derived from an EMBL/GenBank/DDBJ whole genome shotgun (WGS) entry which is preliminary data.</text>
</comment>
<evidence type="ECO:0000313" key="1">
    <source>
        <dbReference type="EMBL" id="OEY68766.1"/>
    </source>
</evidence>
<dbReference type="Proteomes" id="UP000242258">
    <property type="component" value="Unassembled WGS sequence"/>
</dbReference>
<reference evidence="2" key="1">
    <citation type="submission" date="2016-09" db="EMBL/GenBank/DDBJ databases">
        <authorList>
            <person name="Wan X."/>
            <person name="Hou S."/>
        </authorList>
    </citation>
    <scope>NUCLEOTIDE SEQUENCE [LARGE SCALE GENOMIC DNA]</scope>
    <source>
        <strain evidence="2">KH87</strain>
    </source>
</reference>
<dbReference type="RefSeq" id="WP_070048332.1">
    <property type="nucleotide sequence ID" value="NZ_CBCSDO010000001.1"/>
</dbReference>
<dbReference type="STRING" id="1628148.BI198_03680"/>
<proteinExistence type="predicted"/>
<sequence>MANSTIGYIGALLVTLPSEFTHLFQQLIIAPSNHNSFQSEAAIDFILGKLMPTQSALTVNQ</sequence>
<gene>
    <name evidence="1" type="ORF">BI198_03680</name>
</gene>
<dbReference type="OrthoDB" id="869379at2"/>